<accession>A0A7J8Z2Q2</accession>
<organism evidence="1 2">
    <name type="scientific">Gossypium laxum</name>
    <dbReference type="NCBI Taxonomy" id="34288"/>
    <lineage>
        <taxon>Eukaryota</taxon>
        <taxon>Viridiplantae</taxon>
        <taxon>Streptophyta</taxon>
        <taxon>Embryophyta</taxon>
        <taxon>Tracheophyta</taxon>
        <taxon>Spermatophyta</taxon>
        <taxon>Magnoliopsida</taxon>
        <taxon>eudicotyledons</taxon>
        <taxon>Gunneridae</taxon>
        <taxon>Pentapetalae</taxon>
        <taxon>rosids</taxon>
        <taxon>malvids</taxon>
        <taxon>Malvales</taxon>
        <taxon>Malvaceae</taxon>
        <taxon>Malvoideae</taxon>
        <taxon>Gossypium</taxon>
    </lineage>
</organism>
<feature type="non-terminal residue" evidence="1">
    <location>
        <position position="231"/>
    </location>
</feature>
<protein>
    <recommendedName>
        <fullName evidence="3">DUF4283 domain-containing protein</fullName>
    </recommendedName>
</protein>
<evidence type="ECO:0000313" key="2">
    <source>
        <dbReference type="Proteomes" id="UP000593574"/>
    </source>
</evidence>
<evidence type="ECO:0008006" key="3">
    <source>
        <dbReference type="Google" id="ProtNLM"/>
    </source>
</evidence>
<name>A0A7J8Z2Q2_9ROSI</name>
<reference evidence="1 2" key="1">
    <citation type="journal article" date="2019" name="Genome Biol. Evol.">
        <title>Insights into the evolution of the New World diploid cottons (Gossypium, subgenus Houzingenia) based on genome sequencing.</title>
        <authorList>
            <person name="Grover C.E."/>
            <person name="Arick M.A. 2nd"/>
            <person name="Thrash A."/>
            <person name="Conover J.L."/>
            <person name="Sanders W.S."/>
            <person name="Peterson D.G."/>
            <person name="Frelichowski J.E."/>
            <person name="Scheffler J.A."/>
            <person name="Scheffler B.E."/>
            <person name="Wendel J.F."/>
        </authorList>
    </citation>
    <scope>NUCLEOTIDE SEQUENCE [LARGE SCALE GENOMIC DNA]</scope>
    <source>
        <strain evidence="1">4</strain>
        <tissue evidence="1">Leaf</tissue>
    </source>
</reference>
<dbReference type="Proteomes" id="UP000593574">
    <property type="component" value="Unassembled WGS sequence"/>
</dbReference>
<dbReference type="EMBL" id="JABEZV010000002">
    <property type="protein sequence ID" value="MBA0706101.1"/>
    <property type="molecule type" value="Genomic_DNA"/>
</dbReference>
<evidence type="ECO:0000313" key="1">
    <source>
        <dbReference type="EMBL" id="MBA0706101.1"/>
    </source>
</evidence>
<gene>
    <name evidence="1" type="ORF">Golax_018236</name>
</gene>
<keyword evidence="2" id="KW-1185">Reference proteome</keyword>
<dbReference type="AlphaFoldDB" id="A0A7J8Z2Q2"/>
<proteinExistence type="predicted"/>
<sequence length="231" mass="25396">VSTDLKPLYDLCLVGCFDTASVVNEDPLLVPLVYFSFWVQVHSLPPKLFSKTVAQQLDISDSDMGWDLTLKAVGRRANVVDSVWLWKGFEGGPLGSAPSDSTPSDGIHPHLVAKSTRMLHPILGFRLEGVVLRFQDIFMGGVDGILMVRDTEDIPLMGIDGKKLQGRSTNNHETSMMECSWVGELTGCATARAKRFKEAISALVERVWEKATTGFVNHVLDGSTSDIYNLL</sequence>
<comment type="caution">
    <text evidence="1">The sequence shown here is derived from an EMBL/GenBank/DDBJ whole genome shotgun (WGS) entry which is preliminary data.</text>
</comment>